<evidence type="ECO:0000256" key="4">
    <source>
        <dbReference type="ARBA" id="ARBA00022692"/>
    </source>
</evidence>
<dbReference type="InterPro" id="IPR036259">
    <property type="entry name" value="MFS_trans_sf"/>
</dbReference>
<accession>A0ABY4R1F4</accession>
<evidence type="ECO:0000256" key="8">
    <source>
        <dbReference type="SAM" id="Phobius"/>
    </source>
</evidence>
<dbReference type="EMBL" id="CP097332">
    <property type="protein sequence ID" value="UQX89302.1"/>
    <property type="molecule type" value="Genomic_DNA"/>
</dbReference>
<dbReference type="Gene3D" id="1.20.1250.20">
    <property type="entry name" value="MFS general substrate transporter like domains"/>
    <property type="match status" value="1"/>
</dbReference>
<proteinExistence type="predicted"/>
<evidence type="ECO:0000256" key="3">
    <source>
        <dbReference type="ARBA" id="ARBA00022475"/>
    </source>
</evidence>
<keyword evidence="2" id="KW-0813">Transport</keyword>
<dbReference type="RefSeq" id="WP_249773198.1">
    <property type="nucleotide sequence ID" value="NZ_CP097332.1"/>
</dbReference>
<evidence type="ECO:0000256" key="6">
    <source>
        <dbReference type="ARBA" id="ARBA00023136"/>
    </source>
</evidence>
<feature type="transmembrane region" description="Helical" evidence="8">
    <location>
        <begin position="120"/>
        <end position="138"/>
    </location>
</feature>
<dbReference type="NCBIfam" id="TIGR00711">
    <property type="entry name" value="efflux_EmrB"/>
    <property type="match status" value="1"/>
</dbReference>
<feature type="transmembrane region" description="Helical" evidence="8">
    <location>
        <begin position="63"/>
        <end position="80"/>
    </location>
</feature>
<feature type="region of interest" description="Disordered" evidence="7">
    <location>
        <begin position="492"/>
        <end position="512"/>
    </location>
</feature>
<evidence type="ECO:0000313" key="11">
    <source>
        <dbReference type="Proteomes" id="UP001056336"/>
    </source>
</evidence>
<dbReference type="PROSITE" id="PS50850">
    <property type="entry name" value="MFS"/>
    <property type="match status" value="1"/>
</dbReference>
<dbReference type="InterPro" id="IPR004638">
    <property type="entry name" value="EmrB-like"/>
</dbReference>
<dbReference type="SUPFAM" id="SSF103473">
    <property type="entry name" value="MFS general substrate transporter"/>
    <property type="match status" value="1"/>
</dbReference>
<feature type="transmembrane region" description="Helical" evidence="8">
    <location>
        <begin position="281"/>
        <end position="304"/>
    </location>
</feature>
<feature type="transmembrane region" description="Helical" evidence="8">
    <location>
        <begin position="236"/>
        <end position="260"/>
    </location>
</feature>
<evidence type="ECO:0000259" key="9">
    <source>
        <dbReference type="PROSITE" id="PS50850"/>
    </source>
</evidence>
<keyword evidence="5 8" id="KW-1133">Transmembrane helix</keyword>
<dbReference type="PANTHER" id="PTHR42718">
    <property type="entry name" value="MAJOR FACILITATOR SUPERFAMILY MULTIDRUG TRANSPORTER MFSC"/>
    <property type="match status" value="1"/>
</dbReference>
<feature type="transmembrane region" description="Helical" evidence="8">
    <location>
        <begin position="310"/>
        <end position="329"/>
    </location>
</feature>
<evidence type="ECO:0000256" key="2">
    <source>
        <dbReference type="ARBA" id="ARBA00022448"/>
    </source>
</evidence>
<organism evidence="10 11">
    <name type="scientific">Jatrophihabitans telluris</name>
    <dbReference type="NCBI Taxonomy" id="2038343"/>
    <lineage>
        <taxon>Bacteria</taxon>
        <taxon>Bacillati</taxon>
        <taxon>Actinomycetota</taxon>
        <taxon>Actinomycetes</taxon>
        <taxon>Jatrophihabitantales</taxon>
        <taxon>Jatrophihabitantaceae</taxon>
        <taxon>Jatrophihabitans</taxon>
    </lineage>
</organism>
<keyword evidence="11" id="KW-1185">Reference proteome</keyword>
<feature type="transmembrane region" description="Helical" evidence="8">
    <location>
        <begin position="23"/>
        <end position="43"/>
    </location>
</feature>
<feature type="transmembrane region" description="Helical" evidence="8">
    <location>
        <begin position="150"/>
        <end position="172"/>
    </location>
</feature>
<dbReference type="InterPro" id="IPR020846">
    <property type="entry name" value="MFS_dom"/>
</dbReference>
<evidence type="ECO:0000256" key="7">
    <source>
        <dbReference type="SAM" id="MobiDB-lite"/>
    </source>
</evidence>
<evidence type="ECO:0000313" key="10">
    <source>
        <dbReference type="EMBL" id="UQX89302.1"/>
    </source>
</evidence>
<feature type="transmembrane region" description="Helical" evidence="8">
    <location>
        <begin position="373"/>
        <end position="394"/>
    </location>
</feature>
<keyword evidence="4 8" id="KW-0812">Transmembrane</keyword>
<sequence>MTTTVSTANPRVSAGAQPKDHRWTILVVVSIAQLMVVLDATVVNIALPSAQADLGFADGQRQWIVTAYALAFGSLLLLGGRVGDLFGRKRTFLAGLLFFALASAVGGAAPNFGVLVASRVAQGIAGAMLAPAALSTLVTTFSNPRDRGRAFGVFGSVAVGGGAVGLILGGVLTQYLSWRWAMYVNVIFAAAAAVGALVYMTHSRPTVRPRIDIAGTVLASAGLFLLVFGFSHAETAGWLAVTTLASIALGVALLVAFVAVERRVAYPLLPLRVVSDRTRAVAFAAVMTAGVAMFGVFLFLTYYLQTVKGFSPVMSGLAFLPMITCVMISSNTSNIVTLPRFGPRVVITVGMALGFLGMAYLSRVTVGSSYVTGVLPALIVMGFAMGMVMAPAMNTATAGVLPQDSGVAAALVSTMQQVGGSIGTAVLSTLAASATSSYVTSHHLSGPNHLAATHGYSVVFTISSALFLLGAVSAAALFPSKAGLAAIRAAAAPTPTPERAGDELVPELVAAD</sequence>
<dbReference type="PRINTS" id="PR01036">
    <property type="entry name" value="TCRTETB"/>
</dbReference>
<keyword evidence="3" id="KW-1003">Cell membrane</keyword>
<reference evidence="10" key="2">
    <citation type="submission" date="2022-05" db="EMBL/GenBank/DDBJ databases">
        <authorList>
            <person name="Kim J.-S."/>
            <person name="Lee K."/>
            <person name="Suh M."/>
            <person name="Eom M."/>
            <person name="Kim J.-S."/>
            <person name="Kim D.-S."/>
            <person name="Ko S.-H."/>
            <person name="Shin Y."/>
            <person name="Lee J.-S."/>
        </authorList>
    </citation>
    <scope>NUCLEOTIDE SEQUENCE</scope>
    <source>
        <strain evidence="10">N237</strain>
    </source>
</reference>
<dbReference type="Gene3D" id="1.20.1720.10">
    <property type="entry name" value="Multidrug resistance protein D"/>
    <property type="match status" value="1"/>
</dbReference>
<evidence type="ECO:0000256" key="5">
    <source>
        <dbReference type="ARBA" id="ARBA00022989"/>
    </source>
</evidence>
<feature type="transmembrane region" description="Helical" evidence="8">
    <location>
        <begin position="211"/>
        <end position="230"/>
    </location>
</feature>
<feature type="transmembrane region" description="Helical" evidence="8">
    <location>
        <begin position="406"/>
        <end position="434"/>
    </location>
</feature>
<keyword evidence="6 8" id="KW-0472">Membrane</keyword>
<feature type="transmembrane region" description="Helical" evidence="8">
    <location>
        <begin position="454"/>
        <end position="478"/>
    </location>
</feature>
<dbReference type="Proteomes" id="UP001056336">
    <property type="component" value="Chromosome"/>
</dbReference>
<dbReference type="PANTHER" id="PTHR42718:SF46">
    <property type="entry name" value="BLR6921 PROTEIN"/>
    <property type="match status" value="1"/>
</dbReference>
<feature type="transmembrane region" description="Helical" evidence="8">
    <location>
        <begin position="92"/>
        <end position="114"/>
    </location>
</feature>
<dbReference type="Pfam" id="PF07690">
    <property type="entry name" value="MFS_1"/>
    <property type="match status" value="1"/>
</dbReference>
<protein>
    <submittedName>
        <fullName evidence="10">MFS transporter</fullName>
    </submittedName>
</protein>
<dbReference type="InterPro" id="IPR011701">
    <property type="entry name" value="MFS"/>
</dbReference>
<feature type="transmembrane region" description="Helical" evidence="8">
    <location>
        <begin position="341"/>
        <end position="361"/>
    </location>
</feature>
<feature type="transmembrane region" description="Helical" evidence="8">
    <location>
        <begin position="178"/>
        <end position="199"/>
    </location>
</feature>
<gene>
    <name evidence="10" type="ORF">M6D93_04680</name>
</gene>
<reference evidence="10" key="1">
    <citation type="journal article" date="2018" name="Int. J. Syst. Evol. Microbiol.">
        <title>Jatrophihabitans telluris sp. nov., isolated from sediment soil of lava forest wetlands and the emended description of the genus Jatrophihabitans.</title>
        <authorList>
            <person name="Lee K.C."/>
            <person name="Suh M.K."/>
            <person name="Eom M.K."/>
            <person name="Kim K.K."/>
            <person name="Kim J.S."/>
            <person name="Kim D.S."/>
            <person name="Ko S.H."/>
            <person name="Shin Y.K."/>
            <person name="Lee J.S."/>
        </authorList>
    </citation>
    <scope>NUCLEOTIDE SEQUENCE</scope>
    <source>
        <strain evidence="10">N237</strain>
    </source>
</reference>
<comment type="subcellular location">
    <subcellularLocation>
        <location evidence="1">Cell membrane</location>
        <topology evidence="1">Multi-pass membrane protein</topology>
    </subcellularLocation>
</comment>
<name>A0ABY4R1F4_9ACTN</name>
<evidence type="ECO:0000256" key="1">
    <source>
        <dbReference type="ARBA" id="ARBA00004651"/>
    </source>
</evidence>
<feature type="domain" description="Major facilitator superfamily (MFS) profile" evidence="9">
    <location>
        <begin position="25"/>
        <end position="482"/>
    </location>
</feature>
<dbReference type="CDD" id="cd17321">
    <property type="entry name" value="MFS_MMR_MDR_like"/>
    <property type="match status" value="1"/>
</dbReference>